<dbReference type="InterPro" id="IPR011701">
    <property type="entry name" value="MFS"/>
</dbReference>
<feature type="transmembrane region" description="Helical" evidence="7">
    <location>
        <begin position="371"/>
        <end position="393"/>
    </location>
</feature>
<feature type="transmembrane region" description="Helical" evidence="7">
    <location>
        <begin position="21"/>
        <end position="46"/>
    </location>
</feature>
<dbReference type="InterPro" id="IPR036259">
    <property type="entry name" value="MFS_trans_sf"/>
</dbReference>
<feature type="transmembrane region" description="Helical" evidence="7">
    <location>
        <begin position="88"/>
        <end position="107"/>
    </location>
</feature>
<dbReference type="Gene3D" id="1.20.1250.20">
    <property type="entry name" value="MFS general substrate transporter like domains"/>
    <property type="match status" value="1"/>
</dbReference>
<dbReference type="InterPro" id="IPR004638">
    <property type="entry name" value="EmrB-like"/>
</dbReference>
<protein>
    <submittedName>
        <fullName evidence="9">DHA2 family efflux MFS transporter permease subunit</fullName>
    </submittedName>
</protein>
<evidence type="ECO:0000256" key="4">
    <source>
        <dbReference type="ARBA" id="ARBA00022692"/>
    </source>
</evidence>
<keyword evidence="2" id="KW-0813">Transport</keyword>
<dbReference type="RefSeq" id="WP_254738648.1">
    <property type="nucleotide sequence ID" value="NZ_JANCLU010000002.1"/>
</dbReference>
<dbReference type="PRINTS" id="PR01036">
    <property type="entry name" value="TCRTETB"/>
</dbReference>
<organism evidence="9 10">
    <name type="scientific">Alsobacter ponti</name>
    <dbReference type="NCBI Taxonomy" id="2962936"/>
    <lineage>
        <taxon>Bacteria</taxon>
        <taxon>Pseudomonadati</taxon>
        <taxon>Pseudomonadota</taxon>
        <taxon>Alphaproteobacteria</taxon>
        <taxon>Hyphomicrobiales</taxon>
        <taxon>Alsobacteraceae</taxon>
        <taxon>Alsobacter</taxon>
    </lineage>
</organism>
<dbReference type="InterPro" id="IPR020846">
    <property type="entry name" value="MFS_dom"/>
</dbReference>
<evidence type="ECO:0000256" key="6">
    <source>
        <dbReference type="ARBA" id="ARBA00023136"/>
    </source>
</evidence>
<dbReference type="SUPFAM" id="SSF103473">
    <property type="entry name" value="MFS general substrate transporter"/>
    <property type="match status" value="1"/>
</dbReference>
<dbReference type="Gene3D" id="1.20.1720.10">
    <property type="entry name" value="Multidrug resistance protein D"/>
    <property type="match status" value="1"/>
</dbReference>
<accession>A0ABT1L7Y8</accession>
<keyword evidence="10" id="KW-1185">Reference proteome</keyword>
<feature type="transmembrane region" description="Helical" evidence="7">
    <location>
        <begin position="478"/>
        <end position="502"/>
    </location>
</feature>
<comment type="caution">
    <text evidence="9">The sequence shown here is derived from an EMBL/GenBank/DDBJ whole genome shotgun (WGS) entry which is preliminary data.</text>
</comment>
<dbReference type="Pfam" id="PF07690">
    <property type="entry name" value="MFS_1"/>
    <property type="match status" value="1"/>
</dbReference>
<dbReference type="PANTHER" id="PTHR23501:SF174">
    <property type="entry name" value="MULTIDRUG EXPORT PROTEIN EMRB-RELATED"/>
    <property type="match status" value="1"/>
</dbReference>
<feature type="transmembrane region" description="Helical" evidence="7">
    <location>
        <begin position="207"/>
        <end position="226"/>
    </location>
</feature>
<keyword evidence="6 7" id="KW-0472">Membrane</keyword>
<gene>
    <name evidence="9" type="ORF">NK718_03410</name>
</gene>
<dbReference type="EMBL" id="JANCLU010000002">
    <property type="protein sequence ID" value="MCP8937552.1"/>
    <property type="molecule type" value="Genomic_DNA"/>
</dbReference>
<evidence type="ECO:0000256" key="3">
    <source>
        <dbReference type="ARBA" id="ARBA00022475"/>
    </source>
</evidence>
<reference evidence="9 10" key="1">
    <citation type="submission" date="2022-07" db="EMBL/GenBank/DDBJ databases">
        <authorList>
            <person name="Li W.-J."/>
            <person name="Deng Q.-Q."/>
        </authorList>
    </citation>
    <scope>NUCLEOTIDE SEQUENCE [LARGE SCALE GENOMIC DNA]</scope>
    <source>
        <strain evidence="9 10">SYSU M60028</strain>
    </source>
</reference>
<feature type="transmembrane region" description="Helical" evidence="7">
    <location>
        <begin position="276"/>
        <end position="301"/>
    </location>
</feature>
<feature type="transmembrane region" description="Helical" evidence="7">
    <location>
        <begin position="232"/>
        <end position="255"/>
    </location>
</feature>
<dbReference type="PANTHER" id="PTHR23501">
    <property type="entry name" value="MAJOR FACILITATOR SUPERFAMILY"/>
    <property type="match status" value="1"/>
</dbReference>
<dbReference type="Proteomes" id="UP001205890">
    <property type="component" value="Unassembled WGS sequence"/>
</dbReference>
<feature type="transmembrane region" description="Helical" evidence="7">
    <location>
        <begin position="313"/>
        <end position="334"/>
    </location>
</feature>
<proteinExistence type="predicted"/>
<feature type="transmembrane region" description="Helical" evidence="7">
    <location>
        <begin position="405"/>
        <end position="427"/>
    </location>
</feature>
<feature type="domain" description="Major facilitator superfamily (MFS) profile" evidence="8">
    <location>
        <begin position="22"/>
        <end position="507"/>
    </location>
</feature>
<evidence type="ECO:0000313" key="10">
    <source>
        <dbReference type="Proteomes" id="UP001205890"/>
    </source>
</evidence>
<feature type="transmembrane region" description="Helical" evidence="7">
    <location>
        <begin position="147"/>
        <end position="168"/>
    </location>
</feature>
<dbReference type="PROSITE" id="PS50850">
    <property type="entry name" value="MFS"/>
    <property type="match status" value="1"/>
</dbReference>
<evidence type="ECO:0000256" key="7">
    <source>
        <dbReference type="SAM" id="Phobius"/>
    </source>
</evidence>
<dbReference type="NCBIfam" id="TIGR00711">
    <property type="entry name" value="efflux_EmrB"/>
    <property type="match status" value="1"/>
</dbReference>
<feature type="transmembrane region" description="Helical" evidence="7">
    <location>
        <begin position="174"/>
        <end position="195"/>
    </location>
</feature>
<evidence type="ECO:0000256" key="5">
    <source>
        <dbReference type="ARBA" id="ARBA00022989"/>
    </source>
</evidence>
<keyword evidence="4 7" id="KW-0812">Transmembrane</keyword>
<evidence type="ECO:0000313" key="9">
    <source>
        <dbReference type="EMBL" id="MCP8937552.1"/>
    </source>
</evidence>
<evidence type="ECO:0000256" key="2">
    <source>
        <dbReference type="ARBA" id="ARBA00022448"/>
    </source>
</evidence>
<feature type="transmembrane region" description="Helical" evidence="7">
    <location>
        <begin position="58"/>
        <end position="76"/>
    </location>
</feature>
<name>A0ABT1L7Y8_9HYPH</name>
<comment type="subcellular location">
    <subcellularLocation>
        <location evidence="1">Cell membrane</location>
        <topology evidence="1">Multi-pass membrane protein</topology>
    </subcellularLocation>
</comment>
<keyword evidence="5 7" id="KW-1133">Transmembrane helix</keyword>
<evidence type="ECO:0000256" key="1">
    <source>
        <dbReference type="ARBA" id="ARBA00004651"/>
    </source>
</evidence>
<evidence type="ECO:0000259" key="8">
    <source>
        <dbReference type="PROSITE" id="PS50850"/>
    </source>
</evidence>
<dbReference type="CDD" id="cd17503">
    <property type="entry name" value="MFS_LmrB_MDR_like"/>
    <property type="match status" value="1"/>
</dbReference>
<feature type="transmembrane region" description="Helical" evidence="7">
    <location>
        <begin position="341"/>
        <end position="359"/>
    </location>
</feature>
<feature type="transmembrane region" description="Helical" evidence="7">
    <location>
        <begin position="113"/>
        <end position="135"/>
    </location>
</feature>
<sequence>MSALATPATPAAESPALRRGFITICVMMATIMQALDTTIANVALPYMQGSLGTTQDQASWVLTSYIVAAAIMTSPLGWMSARFGRKRLFIACTAGFTVASMLCGAAQNIEQMVLFRLLQGVFGAALVPLSQSVMLDSYPLEQRGQAMAIWGMGVMLGPIMGPTLGGWLTEYYSWRWVFFVNLPFGIVTVLGLAAFMHETKVQKSLSFDWTGFLALSVGIGALQLMLDRGEQVGWFDSMEIVIEATLGFGGFYIFLAHALTYEKPFIPIQIFKDRNFSVCLVFMFIIGIILLASIALLTPFIQVLMAYPVLDAGLLLGVRGIGTLVAMMLVGRLLRFVDGRLLVFAGLSLSTWSLWMSIGFSPDTSAHHIEIISAVQGFGLGFVFVPLNTIAFATLPAQYRTDGTALWTLIRSIGSSIGISIVFVALVNKSAMFHSQLSEQITPFNDALRNPDWAGILNPATDAGRAMLDQMVSREASIIAYANDFQLMTWISLLAFPLLLLLRKPKTRSAPSGHAAAAME</sequence>
<keyword evidence="3" id="KW-1003">Cell membrane</keyword>